<dbReference type="InterPro" id="IPR022121">
    <property type="entry name" value="Peptidase_M73_camelysin"/>
</dbReference>
<dbReference type="EMBL" id="JBFNQN010000004">
    <property type="protein sequence ID" value="MEW9264298.1"/>
    <property type="molecule type" value="Genomic_DNA"/>
</dbReference>
<reference evidence="2 3" key="1">
    <citation type="submission" date="2024-07" db="EMBL/GenBank/DDBJ databases">
        <authorList>
            <person name="Thanompreechachai J."/>
            <person name="Duangmal K."/>
        </authorList>
    </citation>
    <scope>NUCLEOTIDE SEQUENCE [LARGE SCALE GENOMIC DNA]</scope>
    <source>
        <strain evidence="2 3">KCTC 19886</strain>
    </source>
</reference>
<feature type="transmembrane region" description="Helical" evidence="1">
    <location>
        <begin position="20"/>
        <end position="42"/>
    </location>
</feature>
<proteinExistence type="predicted"/>
<keyword evidence="3" id="KW-1185">Reference proteome</keyword>
<accession>A0ABV3P3W8</accession>
<gene>
    <name evidence="2" type="ORF">AB1207_06040</name>
</gene>
<keyword evidence="1" id="KW-0472">Membrane</keyword>
<evidence type="ECO:0000313" key="3">
    <source>
        <dbReference type="Proteomes" id="UP001555826"/>
    </source>
</evidence>
<sequence>MSRKQTATGAARHAGVLKTVAGIAATAVAGIAITSSGVYALLKAEAFNSTAEQVSAGTLLLTLGSSGSSVGFSQAIANLAPGDVATRFVQVANTGTLDGANLNLALSDQSTVTALTTDAVKGLQVTVQSCTVAWTWTPSGTPACSGTAGAAIAQPAATFKATAQTLAPTFAAGGTQYYKVSLGLPASISEVSTNGVVAPGSVQGLSSSLRWTFTMDQRASVSLNS</sequence>
<protein>
    <submittedName>
        <fullName evidence="2">TasA family protein</fullName>
    </submittedName>
</protein>
<comment type="caution">
    <text evidence="2">The sequence shown here is derived from an EMBL/GenBank/DDBJ whole genome shotgun (WGS) entry which is preliminary data.</text>
</comment>
<evidence type="ECO:0000256" key="1">
    <source>
        <dbReference type="SAM" id="Phobius"/>
    </source>
</evidence>
<dbReference type="Proteomes" id="UP001555826">
    <property type="component" value="Unassembled WGS sequence"/>
</dbReference>
<dbReference type="Pfam" id="PF12389">
    <property type="entry name" value="Peptidase_M73"/>
    <property type="match status" value="1"/>
</dbReference>
<keyword evidence="1" id="KW-0812">Transmembrane</keyword>
<dbReference type="RefSeq" id="WP_367636953.1">
    <property type="nucleotide sequence ID" value="NZ_JBFNQN010000004.1"/>
</dbReference>
<evidence type="ECO:0000313" key="2">
    <source>
        <dbReference type="EMBL" id="MEW9264298.1"/>
    </source>
</evidence>
<keyword evidence="1" id="KW-1133">Transmembrane helix</keyword>
<name>A0ABV3P3W8_9ACTN</name>
<organism evidence="2 3">
    <name type="scientific">Kineococcus endophyticus</name>
    <dbReference type="NCBI Taxonomy" id="1181883"/>
    <lineage>
        <taxon>Bacteria</taxon>
        <taxon>Bacillati</taxon>
        <taxon>Actinomycetota</taxon>
        <taxon>Actinomycetes</taxon>
        <taxon>Kineosporiales</taxon>
        <taxon>Kineosporiaceae</taxon>
        <taxon>Kineococcus</taxon>
    </lineage>
</organism>